<dbReference type="EMBL" id="PGGM01000021">
    <property type="protein sequence ID" value="PSH56496.1"/>
    <property type="molecule type" value="Genomic_DNA"/>
</dbReference>
<dbReference type="PANTHER" id="PTHR43692:SF1">
    <property type="entry name" value="UDP-N-ACETYLMURAMOYLALANINE--D-GLUTAMATE LIGASE"/>
    <property type="match status" value="1"/>
</dbReference>
<keyword evidence="5" id="KW-0547">Nucleotide-binding</keyword>
<dbReference type="InterPro" id="IPR041698">
    <property type="entry name" value="Methyltransf_25"/>
</dbReference>
<dbReference type="SUPFAM" id="SSF53335">
    <property type="entry name" value="S-adenosyl-L-methionine-dependent methyltransferases"/>
    <property type="match status" value="1"/>
</dbReference>
<dbReference type="GO" id="GO:0051301">
    <property type="term" value="P:cell division"/>
    <property type="evidence" value="ECO:0007669"/>
    <property type="project" value="InterPro"/>
</dbReference>
<dbReference type="InterPro" id="IPR036615">
    <property type="entry name" value="Mur_ligase_C_dom_sf"/>
</dbReference>
<dbReference type="OrthoDB" id="9809796at2"/>
<name>A0A2P7AQJ5_9HYPH</name>
<dbReference type="SUPFAM" id="SSF53623">
    <property type="entry name" value="MurD-like peptide ligases, catalytic domain"/>
    <property type="match status" value="1"/>
</dbReference>
<proteinExistence type="predicted"/>
<dbReference type="InterPro" id="IPR036565">
    <property type="entry name" value="Mur-like_cat_sf"/>
</dbReference>
<dbReference type="RefSeq" id="WP_106667557.1">
    <property type="nucleotide sequence ID" value="NZ_PGGM01000021.1"/>
</dbReference>
<protein>
    <submittedName>
        <fullName evidence="9">Uncharacterized protein</fullName>
    </submittedName>
</protein>
<evidence type="ECO:0000256" key="4">
    <source>
        <dbReference type="ARBA" id="ARBA00022598"/>
    </source>
</evidence>
<dbReference type="InterPro" id="IPR013221">
    <property type="entry name" value="Mur_ligase_cen"/>
</dbReference>
<dbReference type="Gene3D" id="3.90.190.20">
    <property type="entry name" value="Mur ligase, C-terminal domain"/>
    <property type="match status" value="1"/>
</dbReference>
<dbReference type="CDD" id="cd02440">
    <property type="entry name" value="AdoMet_MTases"/>
    <property type="match status" value="1"/>
</dbReference>
<evidence type="ECO:0000256" key="6">
    <source>
        <dbReference type="ARBA" id="ARBA00022840"/>
    </source>
</evidence>
<dbReference type="Pfam" id="PF08245">
    <property type="entry name" value="Mur_ligase_M"/>
    <property type="match status" value="1"/>
</dbReference>
<evidence type="ECO:0000259" key="8">
    <source>
        <dbReference type="Pfam" id="PF13649"/>
    </source>
</evidence>
<keyword evidence="4" id="KW-0436">Ligase</keyword>
<evidence type="ECO:0000256" key="2">
    <source>
        <dbReference type="ARBA" id="ARBA00004752"/>
    </source>
</evidence>
<dbReference type="GO" id="GO:0008764">
    <property type="term" value="F:UDP-N-acetylmuramoylalanine-D-glutamate ligase activity"/>
    <property type="evidence" value="ECO:0007669"/>
    <property type="project" value="InterPro"/>
</dbReference>
<dbReference type="Gene3D" id="2.20.130.10">
    <property type="entry name" value="CAC2371-like domains"/>
    <property type="match status" value="1"/>
</dbReference>
<dbReference type="PANTHER" id="PTHR43692">
    <property type="entry name" value="UDP-N-ACETYLMURAMOYLALANINE--D-GLUTAMATE LIGASE"/>
    <property type="match status" value="1"/>
</dbReference>
<comment type="caution">
    <text evidence="9">The sequence shown here is derived from an EMBL/GenBank/DDBJ whole genome shotgun (WGS) entry which is preliminary data.</text>
</comment>
<feature type="domain" description="Methyltransferase" evidence="8">
    <location>
        <begin position="544"/>
        <end position="635"/>
    </location>
</feature>
<evidence type="ECO:0000256" key="3">
    <source>
        <dbReference type="ARBA" id="ARBA00022490"/>
    </source>
</evidence>
<dbReference type="Gene3D" id="3.40.1190.10">
    <property type="entry name" value="Mur-like, catalytic domain"/>
    <property type="match status" value="1"/>
</dbReference>
<evidence type="ECO:0000313" key="9">
    <source>
        <dbReference type="EMBL" id="PSH56496.1"/>
    </source>
</evidence>
<sequence length="752" mass="80660">MPDQSKFAWLSTQSVLVDGLSDDALGLADFLKQTARKVSVLASDQHQQEPSRIAKLVTAGVTLIERGETKEPDFGDAKTMFVDLFTSPRSALIEEARKRNLTLSSLAEVIVKSQPNKTIGVTGSAGKTTTTYLISAVLRAGGLSARASTDDRFTPSGPGHAILASLPSLDDDTWRVVELTSHHLEYVSTTPHIAVVTNLFADHQDWHGSFDAYCDAKMRLLSFQGADDVAVLNYDNEVVRTRFAPIVKGRTVYFSMTDVPEADVFVSNGSIMARSGEGTSEVCAVSDLSMPRHHIPNALAATAAGIAAGVRLKSIAIALRGFKGLPQRGLVVGHVGSVAIHDDTIALSPKKALLGLEAFAFDDVIVVSGGALIAPGGEQCVSSDLEKADVQLYCAALGRKAKAVVLYGDGGRVIQEMLRNERQTQLLVDVAHDFEAALAKAVSHAAPIGKVLVAPLFYNLPSHLKQIIERAIQPGLKPVHHSTKPSNEIMMTVQDKPALATEAAPSVIYRSADWYDQLYPQALEWAQQSLEIVKTHADGQLEKVLDIGCGTGRALELFQGSGASAWGVDILPTMVAASQARCPDANVSLGDMRSLALDETFDAVISLGSVFAHALTDADVEATLGTIARLTRPGGLLVIHVLNGAAVLAGAVKPEDLSVGARADDGVYLGEATGTINRRNSRLVLKRIWRRDGKPVSEEQVEIRLMMPIEFQGWLDRAGFDVLAIADNAALEETNLDGQRLWVVARRRSSQR</sequence>
<organism evidence="9 10">
    <name type="scientific">Phyllobacterium sophorae</name>
    <dbReference type="NCBI Taxonomy" id="1520277"/>
    <lineage>
        <taxon>Bacteria</taxon>
        <taxon>Pseudomonadati</taxon>
        <taxon>Pseudomonadota</taxon>
        <taxon>Alphaproteobacteria</taxon>
        <taxon>Hyphomicrobiales</taxon>
        <taxon>Phyllobacteriaceae</taxon>
        <taxon>Phyllobacterium</taxon>
    </lineage>
</organism>
<evidence type="ECO:0000313" key="10">
    <source>
        <dbReference type="Proteomes" id="UP000241764"/>
    </source>
</evidence>
<dbReference type="Proteomes" id="UP000241764">
    <property type="component" value="Unassembled WGS sequence"/>
</dbReference>
<evidence type="ECO:0000256" key="1">
    <source>
        <dbReference type="ARBA" id="ARBA00004496"/>
    </source>
</evidence>
<dbReference type="GO" id="GO:0005524">
    <property type="term" value="F:ATP binding"/>
    <property type="evidence" value="ECO:0007669"/>
    <property type="project" value="UniProtKB-KW"/>
</dbReference>
<keyword evidence="10" id="KW-1185">Reference proteome</keyword>
<dbReference type="InterPro" id="IPR029063">
    <property type="entry name" value="SAM-dependent_MTases_sf"/>
</dbReference>
<evidence type="ECO:0000259" key="7">
    <source>
        <dbReference type="Pfam" id="PF08245"/>
    </source>
</evidence>
<comment type="subcellular location">
    <subcellularLocation>
        <location evidence="1">Cytoplasm</location>
    </subcellularLocation>
</comment>
<accession>A0A2P7AQJ5</accession>
<dbReference type="GO" id="GO:0008360">
    <property type="term" value="P:regulation of cell shape"/>
    <property type="evidence" value="ECO:0007669"/>
    <property type="project" value="InterPro"/>
</dbReference>
<dbReference type="AlphaFoldDB" id="A0A2P7AQJ5"/>
<keyword evidence="6" id="KW-0067">ATP-binding</keyword>
<dbReference type="Pfam" id="PF13649">
    <property type="entry name" value="Methyltransf_25"/>
    <property type="match status" value="1"/>
</dbReference>
<comment type="pathway">
    <text evidence="2">Cell wall biogenesis; peptidoglycan biosynthesis.</text>
</comment>
<dbReference type="GO" id="GO:0005737">
    <property type="term" value="C:cytoplasm"/>
    <property type="evidence" value="ECO:0007669"/>
    <property type="project" value="UniProtKB-SubCell"/>
</dbReference>
<dbReference type="InterPro" id="IPR005762">
    <property type="entry name" value="MurD"/>
</dbReference>
<feature type="domain" description="Mur ligase central" evidence="7">
    <location>
        <begin position="121"/>
        <end position="304"/>
    </location>
</feature>
<evidence type="ECO:0000256" key="5">
    <source>
        <dbReference type="ARBA" id="ARBA00022741"/>
    </source>
</evidence>
<gene>
    <name evidence="9" type="ORF">CU103_29255</name>
</gene>
<keyword evidence="3" id="KW-0963">Cytoplasm</keyword>
<reference evidence="10" key="1">
    <citation type="submission" date="2017-11" db="EMBL/GenBank/DDBJ databases">
        <authorList>
            <person name="Kuznetsova I."/>
            <person name="Sazanova A."/>
            <person name="Chirak E."/>
            <person name="Safronova V."/>
            <person name="Willems A."/>
        </authorList>
    </citation>
    <scope>NUCLEOTIDE SEQUENCE [LARGE SCALE GENOMIC DNA]</scope>
    <source>
        <strain evidence="10">CCBAU 03422</strain>
    </source>
</reference>
<dbReference type="Gene3D" id="3.40.50.150">
    <property type="entry name" value="Vaccinia Virus protein VP39"/>
    <property type="match status" value="1"/>
</dbReference>